<dbReference type="PROSITE" id="PS00784">
    <property type="entry name" value="RIBOSOMAL_L34"/>
    <property type="match status" value="1"/>
</dbReference>
<name>A0A077HSX0_9CORY</name>
<protein>
    <recommendedName>
        <fullName evidence="4 5">Large ribosomal subunit protein bL34</fullName>
    </recommendedName>
</protein>
<dbReference type="KEGG" id="cuv:CUREI_11415"/>
<dbReference type="GO" id="GO:0003735">
    <property type="term" value="F:structural constituent of ribosome"/>
    <property type="evidence" value="ECO:0007669"/>
    <property type="project" value="InterPro"/>
</dbReference>
<dbReference type="Gene3D" id="1.10.287.3980">
    <property type="match status" value="1"/>
</dbReference>
<evidence type="ECO:0000256" key="1">
    <source>
        <dbReference type="ARBA" id="ARBA00010111"/>
    </source>
</evidence>
<feature type="compositionally biased region" description="Basic residues" evidence="6">
    <location>
        <begin position="34"/>
        <end position="45"/>
    </location>
</feature>
<dbReference type="Pfam" id="PF00468">
    <property type="entry name" value="Ribosomal_L34"/>
    <property type="match status" value="1"/>
</dbReference>
<evidence type="ECO:0000256" key="5">
    <source>
        <dbReference type="HAMAP-Rule" id="MF_00391"/>
    </source>
</evidence>
<sequence length="45" mass="5282">MSKRTYQPNNRRRARKHGFRARMQTRAGRAIVSARRKKGRANLTA</sequence>
<dbReference type="STRING" id="401472.CUREI_11415"/>
<keyword evidence="8" id="KW-1185">Reference proteome</keyword>
<dbReference type="GO" id="GO:0005840">
    <property type="term" value="C:ribosome"/>
    <property type="evidence" value="ECO:0007669"/>
    <property type="project" value="UniProtKB-KW"/>
</dbReference>
<dbReference type="EMBL" id="CP009215">
    <property type="protein sequence ID" value="AIL97787.1"/>
    <property type="molecule type" value="Genomic_DNA"/>
</dbReference>
<evidence type="ECO:0000256" key="6">
    <source>
        <dbReference type="SAM" id="MobiDB-lite"/>
    </source>
</evidence>
<dbReference type="FunFam" id="1.10.287.3980:FF:000001">
    <property type="entry name" value="Mitochondrial ribosomal protein L34"/>
    <property type="match status" value="1"/>
</dbReference>
<dbReference type="PANTHER" id="PTHR14503">
    <property type="entry name" value="MITOCHONDRIAL RIBOSOMAL PROTEIN 34 FAMILY MEMBER"/>
    <property type="match status" value="1"/>
</dbReference>
<comment type="similarity">
    <text evidence="1 5">Belongs to the bacterial ribosomal protein bL34 family.</text>
</comment>
<dbReference type="HOGENOM" id="CLU_129938_2_1_11"/>
<dbReference type="HAMAP" id="MF_00391">
    <property type="entry name" value="Ribosomal_bL34"/>
    <property type="match status" value="1"/>
</dbReference>
<evidence type="ECO:0000313" key="8">
    <source>
        <dbReference type="Proteomes" id="UP000028939"/>
    </source>
</evidence>
<organism evidence="7 8">
    <name type="scientific">Corynebacterium ureicelerivorans</name>
    <dbReference type="NCBI Taxonomy" id="401472"/>
    <lineage>
        <taxon>Bacteria</taxon>
        <taxon>Bacillati</taxon>
        <taxon>Actinomycetota</taxon>
        <taxon>Actinomycetes</taxon>
        <taxon>Mycobacteriales</taxon>
        <taxon>Corynebacteriaceae</taxon>
        <taxon>Corynebacterium</taxon>
    </lineage>
</organism>
<evidence type="ECO:0000256" key="4">
    <source>
        <dbReference type="ARBA" id="ARBA00035177"/>
    </source>
</evidence>
<proteinExistence type="inferred from homology"/>
<accession>A0A077HSX0</accession>
<dbReference type="NCBIfam" id="TIGR01030">
    <property type="entry name" value="rpmH_bact"/>
    <property type="match status" value="1"/>
</dbReference>
<keyword evidence="3 5" id="KW-0687">Ribonucleoprotein</keyword>
<dbReference type="PANTHER" id="PTHR14503:SF4">
    <property type="entry name" value="LARGE RIBOSOMAL SUBUNIT PROTEIN BL34M"/>
    <property type="match status" value="1"/>
</dbReference>
<gene>
    <name evidence="5" type="primary">rpmH</name>
    <name evidence="7" type="ORF">CUREI_11415</name>
</gene>
<reference evidence="7 8" key="1">
    <citation type="submission" date="2014-08" db="EMBL/GenBank/DDBJ databases">
        <title>Complete genome sequence of Corynebacterium ureicelerivorans DSM 45051, a lipophilic and urea-splitting isolate from a blood culture of a septicaemia patient.</title>
        <authorList>
            <person name="Tippelt A."/>
            <person name="Albersmeier A."/>
            <person name="Brinkrolf K."/>
            <person name="Ruckert C."/>
            <person name="Tauch A."/>
        </authorList>
    </citation>
    <scope>NUCLEOTIDE SEQUENCE [LARGE SCALE GENOMIC DNA]</scope>
    <source>
        <strain evidence="7 8">IMMIB RIV-2301</strain>
    </source>
</reference>
<dbReference type="Proteomes" id="UP000028939">
    <property type="component" value="Chromosome"/>
</dbReference>
<evidence type="ECO:0000313" key="7">
    <source>
        <dbReference type="EMBL" id="AIL97787.1"/>
    </source>
</evidence>
<dbReference type="GO" id="GO:0006412">
    <property type="term" value="P:translation"/>
    <property type="evidence" value="ECO:0007669"/>
    <property type="project" value="UniProtKB-UniRule"/>
</dbReference>
<dbReference type="InterPro" id="IPR020939">
    <property type="entry name" value="Ribosomal_bL34_CS"/>
</dbReference>
<evidence type="ECO:0000256" key="3">
    <source>
        <dbReference type="ARBA" id="ARBA00023274"/>
    </source>
</evidence>
<evidence type="ECO:0000256" key="2">
    <source>
        <dbReference type="ARBA" id="ARBA00022980"/>
    </source>
</evidence>
<dbReference type="InterPro" id="IPR000271">
    <property type="entry name" value="Ribosomal_bL34"/>
</dbReference>
<dbReference type="GO" id="GO:1990904">
    <property type="term" value="C:ribonucleoprotein complex"/>
    <property type="evidence" value="ECO:0007669"/>
    <property type="project" value="UniProtKB-KW"/>
</dbReference>
<dbReference type="RefSeq" id="WP_038613548.1">
    <property type="nucleotide sequence ID" value="NZ_CAMIAM010000002.1"/>
</dbReference>
<dbReference type="AlphaFoldDB" id="A0A077HSX0"/>
<feature type="region of interest" description="Disordered" evidence="6">
    <location>
        <begin position="23"/>
        <end position="45"/>
    </location>
</feature>
<keyword evidence="2 5" id="KW-0689">Ribosomal protein</keyword>